<dbReference type="EMBL" id="CM023483">
    <property type="protein sequence ID" value="KAH6934775.1"/>
    <property type="molecule type" value="Genomic_DNA"/>
</dbReference>
<reference evidence="1" key="1">
    <citation type="submission" date="2020-05" db="EMBL/GenBank/DDBJ databases">
        <title>Large-scale comparative analyses of tick genomes elucidate their genetic diversity and vector capacities.</title>
        <authorList>
            <person name="Jia N."/>
            <person name="Wang J."/>
            <person name="Shi W."/>
            <person name="Du L."/>
            <person name="Sun Y."/>
            <person name="Zhan W."/>
            <person name="Jiang J."/>
            <person name="Wang Q."/>
            <person name="Zhang B."/>
            <person name="Ji P."/>
            <person name="Sakyi L.B."/>
            <person name="Cui X."/>
            <person name="Yuan T."/>
            <person name="Jiang B."/>
            <person name="Yang W."/>
            <person name="Lam T.T.-Y."/>
            <person name="Chang Q."/>
            <person name="Ding S."/>
            <person name="Wang X."/>
            <person name="Zhu J."/>
            <person name="Ruan X."/>
            <person name="Zhao L."/>
            <person name="Wei J."/>
            <person name="Que T."/>
            <person name="Du C."/>
            <person name="Cheng J."/>
            <person name="Dai P."/>
            <person name="Han X."/>
            <person name="Huang E."/>
            <person name="Gao Y."/>
            <person name="Liu J."/>
            <person name="Shao H."/>
            <person name="Ye R."/>
            <person name="Li L."/>
            <person name="Wei W."/>
            <person name="Wang X."/>
            <person name="Wang C."/>
            <person name="Yang T."/>
            <person name="Huo Q."/>
            <person name="Li W."/>
            <person name="Guo W."/>
            <person name="Chen H."/>
            <person name="Zhou L."/>
            <person name="Ni X."/>
            <person name="Tian J."/>
            <person name="Zhou Y."/>
            <person name="Sheng Y."/>
            <person name="Liu T."/>
            <person name="Pan Y."/>
            <person name="Xia L."/>
            <person name="Li J."/>
            <person name="Zhao F."/>
            <person name="Cao W."/>
        </authorList>
    </citation>
    <scope>NUCLEOTIDE SEQUENCE</scope>
    <source>
        <strain evidence="1">Hyas-2018</strain>
    </source>
</reference>
<keyword evidence="2" id="KW-1185">Reference proteome</keyword>
<gene>
    <name evidence="1" type="ORF">HPB50_000706</name>
</gene>
<accession>A0ACB7SJL9</accession>
<organism evidence="1 2">
    <name type="scientific">Hyalomma asiaticum</name>
    <name type="common">Tick</name>
    <dbReference type="NCBI Taxonomy" id="266040"/>
    <lineage>
        <taxon>Eukaryota</taxon>
        <taxon>Metazoa</taxon>
        <taxon>Ecdysozoa</taxon>
        <taxon>Arthropoda</taxon>
        <taxon>Chelicerata</taxon>
        <taxon>Arachnida</taxon>
        <taxon>Acari</taxon>
        <taxon>Parasitiformes</taxon>
        <taxon>Ixodida</taxon>
        <taxon>Ixodoidea</taxon>
        <taxon>Ixodidae</taxon>
        <taxon>Hyalomminae</taxon>
        <taxon>Hyalomma</taxon>
    </lineage>
</organism>
<evidence type="ECO:0000313" key="2">
    <source>
        <dbReference type="Proteomes" id="UP000821845"/>
    </source>
</evidence>
<dbReference type="Proteomes" id="UP000821845">
    <property type="component" value="Chromosome 3"/>
</dbReference>
<evidence type="ECO:0000313" key="1">
    <source>
        <dbReference type="EMBL" id="KAH6934775.1"/>
    </source>
</evidence>
<proteinExistence type="predicted"/>
<name>A0ACB7SJL9_HYAAI</name>
<comment type="caution">
    <text evidence="1">The sequence shown here is derived from an EMBL/GenBank/DDBJ whole genome shotgun (WGS) entry which is preliminary data.</text>
</comment>
<protein>
    <submittedName>
        <fullName evidence="1">Uncharacterized protein</fullName>
    </submittedName>
</protein>
<sequence>MFEHKDENPGGSEEQEEVEVESAYHQSSFPRPPMTWQSPRSHSDDISVTIKCQETNVFHPFPPGAKCAAATTQRAGTASKCRQPRHKGGRYQQKHEEAAAQRTKKEKERARGETERTLPKMGVE</sequence>